<proteinExistence type="predicted"/>
<evidence type="ECO:0000313" key="1">
    <source>
        <dbReference type="EMBL" id="KAK3789397.1"/>
    </source>
</evidence>
<dbReference type="Proteomes" id="UP001283361">
    <property type="component" value="Unassembled WGS sequence"/>
</dbReference>
<dbReference type="AlphaFoldDB" id="A0AAE1AKH0"/>
<keyword evidence="2" id="KW-1185">Reference proteome</keyword>
<name>A0AAE1AKH0_9GAST</name>
<protein>
    <submittedName>
        <fullName evidence="1">Uncharacterized protein</fullName>
    </submittedName>
</protein>
<comment type="caution">
    <text evidence="1">The sequence shown here is derived from an EMBL/GenBank/DDBJ whole genome shotgun (WGS) entry which is preliminary data.</text>
</comment>
<accession>A0AAE1AKH0</accession>
<organism evidence="1 2">
    <name type="scientific">Elysia crispata</name>
    <name type="common">lettuce slug</name>
    <dbReference type="NCBI Taxonomy" id="231223"/>
    <lineage>
        <taxon>Eukaryota</taxon>
        <taxon>Metazoa</taxon>
        <taxon>Spiralia</taxon>
        <taxon>Lophotrochozoa</taxon>
        <taxon>Mollusca</taxon>
        <taxon>Gastropoda</taxon>
        <taxon>Heterobranchia</taxon>
        <taxon>Euthyneura</taxon>
        <taxon>Panpulmonata</taxon>
        <taxon>Sacoglossa</taxon>
        <taxon>Placobranchoidea</taxon>
        <taxon>Plakobranchidae</taxon>
        <taxon>Elysia</taxon>
    </lineage>
</organism>
<gene>
    <name evidence="1" type="ORF">RRG08_005545</name>
</gene>
<evidence type="ECO:0000313" key="2">
    <source>
        <dbReference type="Proteomes" id="UP001283361"/>
    </source>
</evidence>
<dbReference type="EMBL" id="JAWDGP010001677">
    <property type="protein sequence ID" value="KAK3789397.1"/>
    <property type="molecule type" value="Genomic_DNA"/>
</dbReference>
<sequence>MSFIMEDSSMFSPALNTIWPQSAITNDWWRPTEMFGKLQVSVQHNLCRPITEKADYFQDSESQPSI</sequence>
<reference evidence="1" key="1">
    <citation type="journal article" date="2023" name="G3 (Bethesda)">
        <title>A reference genome for the long-term kleptoplast-retaining sea slug Elysia crispata morphotype clarki.</title>
        <authorList>
            <person name="Eastman K.E."/>
            <person name="Pendleton A.L."/>
            <person name="Shaikh M.A."/>
            <person name="Suttiyut T."/>
            <person name="Ogas R."/>
            <person name="Tomko P."/>
            <person name="Gavelis G."/>
            <person name="Widhalm J.R."/>
            <person name="Wisecaver J.H."/>
        </authorList>
    </citation>
    <scope>NUCLEOTIDE SEQUENCE</scope>
    <source>
        <strain evidence="1">ECLA1</strain>
    </source>
</reference>